<dbReference type="PANTHER" id="PTHR43284:SF1">
    <property type="entry name" value="ASPARAGINE SYNTHETASE"/>
    <property type="match status" value="1"/>
</dbReference>
<keyword evidence="6 9" id="KW-0061">Asparagine biosynthesis</keyword>
<dbReference type="EMBL" id="JACHIU010000001">
    <property type="protein sequence ID" value="MBB6470592.1"/>
    <property type="molecule type" value="Genomic_DNA"/>
</dbReference>
<dbReference type="GO" id="GO:0006529">
    <property type="term" value="P:asparagine biosynthetic process"/>
    <property type="evidence" value="ECO:0007669"/>
    <property type="project" value="UniProtKB-KW"/>
</dbReference>
<comment type="pathway">
    <text evidence="1">Amino-acid biosynthesis; L-asparagine biosynthesis; L-asparagine from L-aspartate (L-Gln route): step 1/1.</text>
</comment>
<accession>A0A7X0IBF5</accession>
<dbReference type="EC" id="6.3.5.4" evidence="3"/>
<dbReference type="Pfam" id="PF13537">
    <property type="entry name" value="GATase_7"/>
    <property type="match status" value="1"/>
</dbReference>
<dbReference type="PIRSF" id="PIRSF001589">
    <property type="entry name" value="Asn_synthetase_glu-h"/>
    <property type="match status" value="1"/>
</dbReference>
<dbReference type="Pfam" id="PF00733">
    <property type="entry name" value="Asn_synthase"/>
    <property type="match status" value="2"/>
</dbReference>
<evidence type="ECO:0000256" key="9">
    <source>
        <dbReference type="PIRSR" id="PIRSR001589-1"/>
    </source>
</evidence>
<dbReference type="InterPro" id="IPR029055">
    <property type="entry name" value="Ntn_hydrolases_N"/>
</dbReference>
<dbReference type="InterPro" id="IPR051786">
    <property type="entry name" value="ASN_synthetase/amidase"/>
</dbReference>
<sequence>MCGIAAMIDPRAGAESESAVRRREQELLSMLGRIRHRGDAECFGERWAGPGVALGTNRLAIVDREHARQPQADATGQVRVVFNGELYGYLDLRRELEDLGHVFRTFSDTEVLVHAYLEWGADFVGRLDGMYAFVLYDGRQGSFLAARDHIGIKPLYYAVRDGVYSFASEQKCLWGHGDVITMAPGTRMRDGVVTRYADLETEPPDLTPDEAVATYRTLFHEAVRKQVQTDLPIAVMFSGGIDSAAVLHVARKYHPRVTAVTVGFPGAADIAVARRYCEEFGVPHIVAGLDREALIESIPDVVYGSEHFEAIDVFDACFGNFAYHQVSRHGFKVALCGEGSDEVLAGYDIFRTHEDPVGLMRYRVGNLHRTDLQRVDRSSMMNSVETRVPFMDRDLLTFSYNLPMDLKLRGGVEKWILRQAFEGDLPPYIANRPKARMPDGSGLKNTLVEYARRPADVDEDLLRELGIETQEGAFLLSVYLKAGFPVPKERHKRPGYDYPANAYFDFVS</sequence>
<dbReference type="SUPFAM" id="SSF56235">
    <property type="entry name" value="N-terminal nucleophile aminohydrolases (Ntn hydrolases)"/>
    <property type="match status" value="1"/>
</dbReference>
<dbReference type="SUPFAM" id="SSF52402">
    <property type="entry name" value="Adenine nucleotide alpha hydrolases-like"/>
    <property type="match status" value="1"/>
</dbReference>
<dbReference type="CDD" id="cd01991">
    <property type="entry name" value="Asn_synthase_B_C"/>
    <property type="match status" value="1"/>
</dbReference>
<dbReference type="CDD" id="cd00712">
    <property type="entry name" value="AsnB"/>
    <property type="match status" value="1"/>
</dbReference>
<reference evidence="13 14" key="1">
    <citation type="submission" date="2020-08" db="EMBL/GenBank/DDBJ databases">
        <title>Sequencing the genomes of 1000 actinobacteria strains.</title>
        <authorList>
            <person name="Klenk H.-P."/>
        </authorList>
    </citation>
    <scope>NUCLEOTIDE SEQUENCE [LARGE SCALE GENOMIC DNA]</scope>
    <source>
        <strain evidence="13 14">DSM 44936</strain>
    </source>
</reference>
<evidence type="ECO:0000256" key="11">
    <source>
        <dbReference type="PIRSR" id="PIRSR001589-3"/>
    </source>
</evidence>
<keyword evidence="5 10" id="KW-0067">ATP-binding</keyword>
<dbReference type="InterPro" id="IPR017932">
    <property type="entry name" value="GATase_2_dom"/>
</dbReference>
<keyword evidence="4 10" id="KW-0547">Nucleotide-binding</keyword>
<dbReference type="InterPro" id="IPR014729">
    <property type="entry name" value="Rossmann-like_a/b/a_fold"/>
</dbReference>
<dbReference type="GO" id="GO:0005524">
    <property type="term" value="F:ATP binding"/>
    <property type="evidence" value="ECO:0007669"/>
    <property type="project" value="UniProtKB-KW"/>
</dbReference>
<evidence type="ECO:0000256" key="1">
    <source>
        <dbReference type="ARBA" id="ARBA00005187"/>
    </source>
</evidence>
<comment type="catalytic activity">
    <reaction evidence="8">
        <text>L-aspartate + L-glutamine + ATP + H2O = L-asparagine + L-glutamate + AMP + diphosphate + H(+)</text>
        <dbReference type="Rhea" id="RHEA:12228"/>
        <dbReference type="ChEBI" id="CHEBI:15377"/>
        <dbReference type="ChEBI" id="CHEBI:15378"/>
        <dbReference type="ChEBI" id="CHEBI:29985"/>
        <dbReference type="ChEBI" id="CHEBI:29991"/>
        <dbReference type="ChEBI" id="CHEBI:30616"/>
        <dbReference type="ChEBI" id="CHEBI:33019"/>
        <dbReference type="ChEBI" id="CHEBI:58048"/>
        <dbReference type="ChEBI" id="CHEBI:58359"/>
        <dbReference type="ChEBI" id="CHEBI:456215"/>
        <dbReference type="EC" id="6.3.5.4"/>
    </reaction>
</comment>
<feature type="active site" description="For GATase activity" evidence="9">
    <location>
        <position position="2"/>
    </location>
</feature>
<comment type="similarity">
    <text evidence="2">Belongs to the asparagine synthetase family.</text>
</comment>
<evidence type="ECO:0000256" key="5">
    <source>
        <dbReference type="ARBA" id="ARBA00022840"/>
    </source>
</evidence>
<keyword evidence="13" id="KW-0436">Ligase</keyword>
<evidence type="ECO:0000256" key="4">
    <source>
        <dbReference type="ARBA" id="ARBA00022741"/>
    </source>
</evidence>
<feature type="site" description="Important for beta-aspartyl-AMP intermediate formation" evidence="11">
    <location>
        <position position="338"/>
    </location>
</feature>
<dbReference type="GO" id="GO:0005829">
    <property type="term" value="C:cytosol"/>
    <property type="evidence" value="ECO:0007669"/>
    <property type="project" value="TreeGrafter"/>
</dbReference>
<evidence type="ECO:0000313" key="14">
    <source>
        <dbReference type="Proteomes" id="UP000555564"/>
    </source>
</evidence>
<dbReference type="GO" id="GO:0004066">
    <property type="term" value="F:asparagine synthase (glutamine-hydrolyzing) activity"/>
    <property type="evidence" value="ECO:0007669"/>
    <property type="project" value="UniProtKB-EC"/>
</dbReference>
<dbReference type="RefSeq" id="WP_184977917.1">
    <property type="nucleotide sequence ID" value="NZ_BAAALO010000006.1"/>
</dbReference>
<evidence type="ECO:0000259" key="12">
    <source>
        <dbReference type="PROSITE" id="PS51278"/>
    </source>
</evidence>
<dbReference type="PANTHER" id="PTHR43284">
    <property type="entry name" value="ASPARAGINE SYNTHETASE (GLUTAMINE-HYDROLYZING)"/>
    <property type="match status" value="1"/>
</dbReference>
<keyword evidence="14" id="KW-1185">Reference proteome</keyword>
<dbReference type="Proteomes" id="UP000555564">
    <property type="component" value="Unassembled WGS sequence"/>
</dbReference>
<protein>
    <recommendedName>
        <fullName evidence="3">asparagine synthase (glutamine-hydrolyzing)</fullName>
        <ecNumber evidence="3">6.3.5.4</ecNumber>
    </recommendedName>
</protein>
<proteinExistence type="inferred from homology"/>
<evidence type="ECO:0000256" key="8">
    <source>
        <dbReference type="ARBA" id="ARBA00048741"/>
    </source>
</evidence>
<feature type="binding site" evidence="10">
    <location>
        <position position="262"/>
    </location>
    <ligand>
        <name>ATP</name>
        <dbReference type="ChEBI" id="CHEBI:30616"/>
    </ligand>
</feature>
<keyword evidence="7 9" id="KW-0315">Glutamine amidotransferase</keyword>
<evidence type="ECO:0000256" key="2">
    <source>
        <dbReference type="ARBA" id="ARBA00005752"/>
    </source>
</evidence>
<evidence type="ECO:0000256" key="10">
    <source>
        <dbReference type="PIRSR" id="PIRSR001589-2"/>
    </source>
</evidence>
<feature type="binding site" evidence="10">
    <location>
        <position position="108"/>
    </location>
    <ligand>
        <name>L-glutamine</name>
        <dbReference type="ChEBI" id="CHEBI:58359"/>
    </ligand>
</feature>
<dbReference type="PROSITE" id="PS51278">
    <property type="entry name" value="GATASE_TYPE_2"/>
    <property type="match status" value="1"/>
</dbReference>
<evidence type="ECO:0000256" key="7">
    <source>
        <dbReference type="ARBA" id="ARBA00022962"/>
    </source>
</evidence>
<dbReference type="InterPro" id="IPR006426">
    <property type="entry name" value="Asn_synth_AEB"/>
</dbReference>
<keyword evidence="9" id="KW-0028">Amino-acid biosynthesis</keyword>
<organism evidence="13 14">
    <name type="scientific">Sphaerisporangium rubeum</name>
    <dbReference type="NCBI Taxonomy" id="321317"/>
    <lineage>
        <taxon>Bacteria</taxon>
        <taxon>Bacillati</taxon>
        <taxon>Actinomycetota</taxon>
        <taxon>Actinomycetes</taxon>
        <taxon>Streptosporangiales</taxon>
        <taxon>Streptosporangiaceae</taxon>
        <taxon>Sphaerisporangium</taxon>
    </lineage>
</organism>
<dbReference type="Gene3D" id="3.40.50.620">
    <property type="entry name" value="HUPs"/>
    <property type="match status" value="1"/>
</dbReference>
<evidence type="ECO:0000313" key="13">
    <source>
        <dbReference type="EMBL" id="MBB6470592.1"/>
    </source>
</evidence>
<evidence type="ECO:0000256" key="3">
    <source>
        <dbReference type="ARBA" id="ARBA00012737"/>
    </source>
</evidence>
<evidence type="ECO:0000256" key="6">
    <source>
        <dbReference type="ARBA" id="ARBA00022888"/>
    </source>
</evidence>
<dbReference type="AlphaFoldDB" id="A0A7X0IBF5"/>
<dbReference type="Gene3D" id="3.60.20.10">
    <property type="entry name" value="Glutamine Phosphoribosylpyrophosphate, subunit 1, domain 1"/>
    <property type="match status" value="1"/>
</dbReference>
<comment type="caution">
    <text evidence="13">The sequence shown here is derived from an EMBL/GenBank/DDBJ whole genome shotgun (WGS) entry which is preliminary data.</text>
</comment>
<feature type="domain" description="Glutamine amidotransferase type-2" evidence="12">
    <location>
        <begin position="2"/>
        <end position="193"/>
    </location>
</feature>
<gene>
    <name evidence="13" type="ORF">BJ992_000023</name>
</gene>
<dbReference type="InterPro" id="IPR001962">
    <property type="entry name" value="Asn_synthase"/>
</dbReference>
<name>A0A7X0IBF5_9ACTN</name>
<dbReference type="InterPro" id="IPR033738">
    <property type="entry name" value="AsnB_N"/>
</dbReference>